<keyword evidence="7" id="KW-0997">Cell inner membrane</keyword>
<keyword evidence="7" id="KW-0813">Transport</keyword>
<keyword evidence="11" id="KW-1185">Reference proteome</keyword>
<evidence type="ECO:0000259" key="8">
    <source>
        <dbReference type="Pfam" id="PF00924"/>
    </source>
</evidence>
<comment type="caution">
    <text evidence="7">Lacks conserved residue(s) required for the propagation of feature annotation.</text>
</comment>
<evidence type="ECO:0000256" key="2">
    <source>
        <dbReference type="ARBA" id="ARBA00008017"/>
    </source>
</evidence>
<feature type="transmembrane region" description="Helical" evidence="7">
    <location>
        <begin position="22"/>
        <end position="43"/>
    </location>
</feature>
<feature type="transmembrane region" description="Helical" evidence="7">
    <location>
        <begin position="63"/>
        <end position="86"/>
    </location>
</feature>
<dbReference type="InterPro" id="IPR011014">
    <property type="entry name" value="MscS_channel_TM-2"/>
</dbReference>
<evidence type="ECO:0000313" key="10">
    <source>
        <dbReference type="EMBL" id="CAH0992884.1"/>
    </source>
</evidence>
<protein>
    <recommendedName>
        <fullName evidence="7">Small-conductance mechanosensitive channel</fullName>
    </recommendedName>
</protein>
<comment type="subcellular location">
    <subcellularLocation>
        <location evidence="7">Cell inner membrane</location>
        <topology evidence="7">Multi-pass membrane protein</topology>
    </subcellularLocation>
    <subcellularLocation>
        <location evidence="1">Cell membrane</location>
        <topology evidence="1">Multi-pass membrane protein</topology>
    </subcellularLocation>
</comment>
<gene>
    <name evidence="10" type="primary">mscS_2</name>
    <name evidence="10" type="ORF">SIN8267_03022</name>
</gene>
<evidence type="ECO:0000256" key="7">
    <source>
        <dbReference type="RuleBase" id="RU369025"/>
    </source>
</evidence>
<evidence type="ECO:0000313" key="11">
    <source>
        <dbReference type="Proteomes" id="UP000838100"/>
    </source>
</evidence>
<dbReference type="SUPFAM" id="SSF82689">
    <property type="entry name" value="Mechanosensitive channel protein MscS (YggB), C-terminal domain"/>
    <property type="match status" value="1"/>
</dbReference>
<dbReference type="SUPFAM" id="SSF50182">
    <property type="entry name" value="Sm-like ribonucleoproteins"/>
    <property type="match status" value="1"/>
</dbReference>
<dbReference type="Gene3D" id="2.30.30.60">
    <property type="match status" value="1"/>
</dbReference>
<keyword evidence="7" id="KW-0407">Ion channel</keyword>
<keyword evidence="5 7" id="KW-1133">Transmembrane helix</keyword>
<reference evidence="10" key="1">
    <citation type="submission" date="2021-12" db="EMBL/GenBank/DDBJ databases">
        <authorList>
            <person name="Rodrigo-Torres L."/>
            <person name="Arahal R. D."/>
            <person name="Lucena T."/>
        </authorList>
    </citation>
    <scope>NUCLEOTIDE SEQUENCE</scope>
    <source>
        <strain evidence="10">CECT 8267</strain>
    </source>
</reference>
<dbReference type="Gene3D" id="3.30.70.100">
    <property type="match status" value="1"/>
</dbReference>
<dbReference type="Proteomes" id="UP000838100">
    <property type="component" value="Unassembled WGS sequence"/>
</dbReference>
<keyword evidence="3" id="KW-1003">Cell membrane</keyword>
<comment type="caution">
    <text evidence="10">The sequence shown here is derived from an EMBL/GenBank/DDBJ whole genome shotgun (WGS) entry which is preliminary data.</text>
</comment>
<organism evidence="10 11">
    <name type="scientific">Sinobacterium norvegicum</name>
    <dbReference type="NCBI Taxonomy" id="1641715"/>
    <lineage>
        <taxon>Bacteria</taxon>
        <taxon>Pseudomonadati</taxon>
        <taxon>Pseudomonadota</taxon>
        <taxon>Gammaproteobacteria</taxon>
        <taxon>Cellvibrionales</taxon>
        <taxon>Spongiibacteraceae</taxon>
        <taxon>Sinobacterium</taxon>
    </lineage>
</organism>
<evidence type="ECO:0000256" key="4">
    <source>
        <dbReference type="ARBA" id="ARBA00022692"/>
    </source>
</evidence>
<dbReference type="SUPFAM" id="SSF82861">
    <property type="entry name" value="Mechanosensitive channel protein MscS (YggB), transmembrane region"/>
    <property type="match status" value="1"/>
</dbReference>
<dbReference type="PANTHER" id="PTHR30221:SF1">
    <property type="entry name" value="SMALL-CONDUCTANCE MECHANOSENSITIVE CHANNEL"/>
    <property type="match status" value="1"/>
</dbReference>
<dbReference type="EMBL" id="CAKLPX010000004">
    <property type="protein sequence ID" value="CAH0992884.1"/>
    <property type="molecule type" value="Genomic_DNA"/>
</dbReference>
<feature type="domain" description="Mechanosensitive ion channel MscS" evidence="8">
    <location>
        <begin position="109"/>
        <end position="172"/>
    </location>
</feature>
<name>A0ABN8ELB2_9GAMM</name>
<dbReference type="PANTHER" id="PTHR30221">
    <property type="entry name" value="SMALL-CONDUCTANCE MECHANOSENSITIVE CHANNEL"/>
    <property type="match status" value="1"/>
</dbReference>
<keyword evidence="4 7" id="KW-0812">Transmembrane</keyword>
<dbReference type="Pfam" id="PF00924">
    <property type="entry name" value="MS_channel_2nd"/>
    <property type="match status" value="1"/>
</dbReference>
<evidence type="ECO:0000256" key="6">
    <source>
        <dbReference type="ARBA" id="ARBA00023136"/>
    </source>
</evidence>
<dbReference type="Pfam" id="PF21082">
    <property type="entry name" value="MS_channel_3rd"/>
    <property type="match status" value="1"/>
</dbReference>
<dbReference type="InterPro" id="IPR010920">
    <property type="entry name" value="LSM_dom_sf"/>
</dbReference>
<dbReference type="InterPro" id="IPR006685">
    <property type="entry name" value="MscS_channel_2nd"/>
</dbReference>
<keyword evidence="7" id="KW-0406">Ion transport</keyword>
<dbReference type="InterPro" id="IPR008910">
    <property type="entry name" value="MSC_TM_helix"/>
</dbReference>
<dbReference type="InterPro" id="IPR011066">
    <property type="entry name" value="MscS_channel_C_sf"/>
</dbReference>
<comment type="similarity">
    <text evidence="2 7">Belongs to the MscS (TC 1.A.23) family.</text>
</comment>
<evidence type="ECO:0000256" key="5">
    <source>
        <dbReference type="ARBA" id="ARBA00022989"/>
    </source>
</evidence>
<sequence>MEQEAAYIGEAYNSLINFGVDYGMQVIGAILILIVGAVVANWVSKSAVKYLERKDIDITFSHFIANALKAMILFCFVIIALGKFGISVTPFIAAIGAIGLGAGFAVQGLLSNYAAGLAIIFTRPFKIGDTIVVYGYTGQIVDIKLAATLLITEDKVLITIPNRYAVGEVLQNTFEYKMVETLLHVDQQHSPEQVVALINQCLSDNGNIIDDPQAQVGIEAFEEGNICIGIRCWVPTKSYYQEKFTINMAVYNTLRAHGIHIAAPKRLPEGTSE</sequence>
<keyword evidence="6 7" id="KW-0472">Membrane</keyword>
<evidence type="ECO:0000256" key="3">
    <source>
        <dbReference type="ARBA" id="ARBA00022475"/>
    </source>
</evidence>
<evidence type="ECO:0000256" key="1">
    <source>
        <dbReference type="ARBA" id="ARBA00004651"/>
    </source>
</evidence>
<proteinExistence type="inferred from homology"/>
<dbReference type="InterPro" id="IPR049278">
    <property type="entry name" value="MS_channel_C"/>
</dbReference>
<accession>A0ABN8ELB2</accession>
<dbReference type="Pfam" id="PF05552">
    <property type="entry name" value="MS_channel_1st_1"/>
    <property type="match status" value="1"/>
</dbReference>
<comment type="subunit">
    <text evidence="7">Homoheptamer.</text>
</comment>
<dbReference type="RefSeq" id="WP_237445571.1">
    <property type="nucleotide sequence ID" value="NZ_CAKLPX010000004.1"/>
</dbReference>
<dbReference type="InterPro" id="IPR023408">
    <property type="entry name" value="MscS_beta-dom_sf"/>
</dbReference>
<dbReference type="InterPro" id="IPR045275">
    <property type="entry name" value="MscS_archaea/bacteria_type"/>
</dbReference>
<dbReference type="Gene3D" id="1.10.287.1260">
    <property type="match status" value="1"/>
</dbReference>
<feature type="domain" description="Mechanosensitive ion channel MscS C-terminal" evidence="9">
    <location>
        <begin position="184"/>
        <end position="261"/>
    </location>
</feature>
<comment type="function">
    <text evidence="7">Mechanosensitive channel that participates in the regulation of osmotic pressure changes within the cell, opening in response to stretch forces in the membrane lipid bilayer, without the need for other proteins. Contributes to normal resistance to hypoosmotic shock. Forms an ion channel of 1.0 nanosiemens conductance with a slight preference for anions.</text>
</comment>
<feature type="transmembrane region" description="Helical" evidence="7">
    <location>
        <begin position="92"/>
        <end position="121"/>
    </location>
</feature>
<evidence type="ECO:0000259" key="9">
    <source>
        <dbReference type="Pfam" id="PF21082"/>
    </source>
</evidence>